<dbReference type="Proteomes" id="UP000280344">
    <property type="component" value="Chromosome"/>
</dbReference>
<evidence type="ECO:0000256" key="16">
    <source>
        <dbReference type="ARBA" id="ARBA00023209"/>
    </source>
</evidence>
<evidence type="ECO:0000256" key="15">
    <source>
        <dbReference type="ARBA" id="ARBA00023136"/>
    </source>
</evidence>
<keyword evidence="11 18" id="KW-0812">Transmembrane</keyword>
<reference evidence="20 21" key="1">
    <citation type="submission" date="2018-12" db="EMBL/GenBank/DDBJ databases">
        <title>Complete genome sequence of Flaviflexus sp. H23T48.</title>
        <authorList>
            <person name="Bae J.-W."/>
            <person name="Lee J.-Y."/>
        </authorList>
    </citation>
    <scope>NUCLEOTIDE SEQUENCE [LARGE SCALE GENOMIC DNA]</scope>
    <source>
        <strain evidence="20 21">H23T48</strain>
    </source>
</reference>
<gene>
    <name evidence="20" type="ORF">EJ997_01185</name>
</gene>
<keyword evidence="14" id="KW-0443">Lipid metabolism</keyword>
<evidence type="ECO:0000256" key="8">
    <source>
        <dbReference type="ARBA" id="ARBA00022475"/>
    </source>
</evidence>
<evidence type="ECO:0000256" key="9">
    <source>
        <dbReference type="ARBA" id="ARBA00022516"/>
    </source>
</evidence>
<evidence type="ECO:0000256" key="5">
    <source>
        <dbReference type="ARBA" id="ARBA00010185"/>
    </source>
</evidence>
<feature type="transmembrane region" description="Helical" evidence="19">
    <location>
        <begin position="276"/>
        <end position="295"/>
    </location>
</feature>
<feature type="transmembrane region" description="Helical" evidence="19">
    <location>
        <begin position="202"/>
        <end position="221"/>
    </location>
</feature>
<keyword evidence="16" id="KW-0594">Phospholipid biosynthesis</keyword>
<keyword evidence="21" id="KW-1185">Reference proteome</keyword>
<evidence type="ECO:0000256" key="18">
    <source>
        <dbReference type="RuleBase" id="RU003938"/>
    </source>
</evidence>
<dbReference type="GO" id="GO:0004605">
    <property type="term" value="F:phosphatidate cytidylyltransferase activity"/>
    <property type="evidence" value="ECO:0007669"/>
    <property type="project" value="UniProtKB-EC"/>
</dbReference>
<evidence type="ECO:0000256" key="7">
    <source>
        <dbReference type="ARBA" id="ARBA00019373"/>
    </source>
</evidence>
<dbReference type="EMBL" id="CP034593">
    <property type="protein sequence ID" value="AZQ76146.1"/>
    <property type="molecule type" value="Genomic_DNA"/>
</dbReference>
<dbReference type="PANTHER" id="PTHR46382">
    <property type="entry name" value="PHOSPHATIDATE CYTIDYLYLTRANSFERASE"/>
    <property type="match status" value="1"/>
</dbReference>
<dbReference type="Pfam" id="PF01148">
    <property type="entry name" value="CTP_transf_1"/>
    <property type="match status" value="1"/>
</dbReference>
<feature type="transmembrane region" description="Helical" evidence="19">
    <location>
        <begin position="107"/>
        <end position="123"/>
    </location>
</feature>
<keyword evidence="10 18" id="KW-0808">Transferase</keyword>
<keyword evidence="12 18" id="KW-0548">Nucleotidyltransferase</keyword>
<accession>A0A3Q9G2Z7</accession>
<keyword evidence="15 19" id="KW-0472">Membrane</keyword>
<evidence type="ECO:0000256" key="17">
    <source>
        <dbReference type="ARBA" id="ARBA00023264"/>
    </source>
</evidence>
<keyword evidence="17" id="KW-1208">Phospholipid metabolism</keyword>
<evidence type="ECO:0000256" key="14">
    <source>
        <dbReference type="ARBA" id="ARBA00023098"/>
    </source>
</evidence>
<evidence type="ECO:0000256" key="6">
    <source>
        <dbReference type="ARBA" id="ARBA00012487"/>
    </source>
</evidence>
<evidence type="ECO:0000256" key="11">
    <source>
        <dbReference type="ARBA" id="ARBA00022692"/>
    </source>
</evidence>
<comment type="pathway">
    <text evidence="4">Lipid metabolism.</text>
</comment>
<evidence type="ECO:0000313" key="21">
    <source>
        <dbReference type="Proteomes" id="UP000280344"/>
    </source>
</evidence>
<comment type="pathway">
    <text evidence="3 18">Phospholipid metabolism; CDP-diacylglycerol biosynthesis; CDP-diacylglycerol from sn-glycerol 3-phosphate: step 3/3.</text>
</comment>
<comment type="similarity">
    <text evidence="5 18">Belongs to the CDS family.</text>
</comment>
<sequence length="296" mass="30841">MEAVKGDAWLGKLAPRPPKPPAPTESRAGRNLPAAIITALALLGAVGLSLFVWIDSFIVLVALFMMVGLWEAAGAFSTRGFYIPVLPLWISAAGIAAATWFYADVGLLVTFSFAAMLVIAWRFRAGGKWAARDCAAGVFALSWIGLLGGFAVLLAGMENGAWAVITFVILPVASDTGGYFAGVLFGKHPMAPTISPKKSWEGFAGSIITAMIIGVLCAHFALDIPAWWGIILGVCCTIAGTAGDLSESLLKRDLGVKDMGSIFPGHGGVLDRVDSILVCAPVVYILLLAATGGFAA</sequence>
<dbReference type="OrthoDB" id="9799199at2"/>
<comment type="subcellular location">
    <subcellularLocation>
        <location evidence="2">Cell membrane</location>
        <topology evidence="2">Multi-pass membrane protein</topology>
    </subcellularLocation>
</comment>
<dbReference type="AlphaFoldDB" id="A0A3Q9G2Z7"/>
<dbReference type="GO" id="GO:0016024">
    <property type="term" value="P:CDP-diacylglycerol biosynthetic process"/>
    <property type="evidence" value="ECO:0007669"/>
    <property type="project" value="UniProtKB-UniPathway"/>
</dbReference>
<dbReference type="KEGG" id="flh:EJ997_01185"/>
<evidence type="ECO:0000256" key="19">
    <source>
        <dbReference type="SAM" id="Phobius"/>
    </source>
</evidence>
<dbReference type="PROSITE" id="PS01315">
    <property type="entry name" value="CDS"/>
    <property type="match status" value="1"/>
</dbReference>
<evidence type="ECO:0000256" key="1">
    <source>
        <dbReference type="ARBA" id="ARBA00001698"/>
    </source>
</evidence>
<feature type="transmembrane region" description="Helical" evidence="19">
    <location>
        <begin position="36"/>
        <end position="69"/>
    </location>
</feature>
<keyword evidence="8" id="KW-1003">Cell membrane</keyword>
<feature type="transmembrane region" description="Helical" evidence="19">
    <location>
        <begin position="135"/>
        <end position="155"/>
    </location>
</feature>
<keyword evidence="13 19" id="KW-1133">Transmembrane helix</keyword>
<dbReference type="GO" id="GO:0005886">
    <property type="term" value="C:plasma membrane"/>
    <property type="evidence" value="ECO:0007669"/>
    <property type="project" value="UniProtKB-SubCell"/>
</dbReference>
<proteinExistence type="inferred from homology"/>
<dbReference type="EC" id="2.7.7.41" evidence="6 18"/>
<evidence type="ECO:0000256" key="10">
    <source>
        <dbReference type="ARBA" id="ARBA00022679"/>
    </source>
</evidence>
<evidence type="ECO:0000256" key="2">
    <source>
        <dbReference type="ARBA" id="ARBA00004651"/>
    </source>
</evidence>
<protein>
    <recommendedName>
        <fullName evidence="7 18">Phosphatidate cytidylyltransferase</fullName>
        <ecNumber evidence="6 18">2.7.7.41</ecNumber>
    </recommendedName>
</protein>
<evidence type="ECO:0000256" key="12">
    <source>
        <dbReference type="ARBA" id="ARBA00022695"/>
    </source>
</evidence>
<feature type="transmembrane region" description="Helical" evidence="19">
    <location>
        <begin position="227"/>
        <end position="245"/>
    </location>
</feature>
<comment type="catalytic activity">
    <reaction evidence="1 18">
        <text>a 1,2-diacyl-sn-glycero-3-phosphate + CTP + H(+) = a CDP-1,2-diacyl-sn-glycerol + diphosphate</text>
        <dbReference type="Rhea" id="RHEA:16229"/>
        <dbReference type="ChEBI" id="CHEBI:15378"/>
        <dbReference type="ChEBI" id="CHEBI:33019"/>
        <dbReference type="ChEBI" id="CHEBI:37563"/>
        <dbReference type="ChEBI" id="CHEBI:58332"/>
        <dbReference type="ChEBI" id="CHEBI:58608"/>
        <dbReference type="EC" id="2.7.7.41"/>
    </reaction>
</comment>
<name>A0A3Q9G2Z7_9ACTO</name>
<evidence type="ECO:0000256" key="3">
    <source>
        <dbReference type="ARBA" id="ARBA00005119"/>
    </source>
</evidence>
<evidence type="ECO:0000313" key="20">
    <source>
        <dbReference type="EMBL" id="AZQ76146.1"/>
    </source>
</evidence>
<dbReference type="UniPathway" id="UPA00557">
    <property type="reaction ID" value="UER00614"/>
</dbReference>
<dbReference type="PANTHER" id="PTHR46382:SF1">
    <property type="entry name" value="PHOSPHATIDATE CYTIDYLYLTRANSFERASE"/>
    <property type="match status" value="1"/>
</dbReference>
<feature type="transmembrane region" description="Helical" evidence="19">
    <location>
        <begin position="161"/>
        <end position="181"/>
    </location>
</feature>
<keyword evidence="9" id="KW-0444">Lipid biosynthesis</keyword>
<evidence type="ECO:0000256" key="13">
    <source>
        <dbReference type="ARBA" id="ARBA00022989"/>
    </source>
</evidence>
<dbReference type="InterPro" id="IPR000374">
    <property type="entry name" value="PC_trans"/>
</dbReference>
<evidence type="ECO:0000256" key="4">
    <source>
        <dbReference type="ARBA" id="ARBA00005189"/>
    </source>
</evidence>
<dbReference type="RefSeq" id="WP_126702955.1">
    <property type="nucleotide sequence ID" value="NZ_CP034593.1"/>
</dbReference>
<feature type="transmembrane region" description="Helical" evidence="19">
    <location>
        <begin position="81"/>
        <end position="101"/>
    </location>
</feature>
<organism evidence="20 21">
    <name type="scientific">Flaviflexus ciconiae</name>
    <dbReference type="NCBI Taxonomy" id="2496867"/>
    <lineage>
        <taxon>Bacteria</taxon>
        <taxon>Bacillati</taxon>
        <taxon>Actinomycetota</taxon>
        <taxon>Actinomycetes</taxon>
        <taxon>Actinomycetales</taxon>
        <taxon>Actinomycetaceae</taxon>
        <taxon>Flaviflexus</taxon>
    </lineage>
</organism>